<feature type="region of interest" description="Disordered" evidence="1">
    <location>
        <begin position="17"/>
        <end position="44"/>
    </location>
</feature>
<dbReference type="AlphaFoldDB" id="A0A9W7T5Z1"/>
<name>A0A9W7T5Z1_TRIRA</name>
<sequence>MVFLKREVISQYKQDVYTSARATDKPSTDGPITSRKESHTGEINGLSKKTTMCEAADPLSNSLIISRS</sequence>
<evidence type="ECO:0000256" key="1">
    <source>
        <dbReference type="SAM" id="MobiDB-lite"/>
    </source>
</evidence>
<reference evidence="2" key="1">
    <citation type="submission" date="2021-02" db="EMBL/GenBank/DDBJ databases">
        <title>Comparative genomics reveals that relaxation of natural selection precedes convergent phenotypic evolution of cavefish.</title>
        <authorList>
            <person name="Peng Z."/>
        </authorList>
    </citation>
    <scope>NUCLEOTIDE SEQUENCE</scope>
    <source>
        <tissue evidence="2">Muscle</tissue>
    </source>
</reference>
<comment type="caution">
    <text evidence="2">The sequence shown here is derived from an EMBL/GenBank/DDBJ whole genome shotgun (WGS) entry which is preliminary data.</text>
</comment>
<accession>A0A9W7T5Z1</accession>
<keyword evidence="3" id="KW-1185">Reference proteome</keyword>
<evidence type="ECO:0000313" key="2">
    <source>
        <dbReference type="EMBL" id="KAI7791352.1"/>
    </source>
</evidence>
<dbReference type="EMBL" id="JAFHDT010000025">
    <property type="protein sequence ID" value="KAI7791352.1"/>
    <property type="molecule type" value="Genomic_DNA"/>
</dbReference>
<proteinExistence type="predicted"/>
<dbReference type="Proteomes" id="UP001059041">
    <property type="component" value="Linkage Group LG25"/>
</dbReference>
<evidence type="ECO:0000313" key="3">
    <source>
        <dbReference type="Proteomes" id="UP001059041"/>
    </source>
</evidence>
<organism evidence="2 3">
    <name type="scientific">Triplophysa rosa</name>
    <name type="common">Cave loach</name>
    <dbReference type="NCBI Taxonomy" id="992332"/>
    <lineage>
        <taxon>Eukaryota</taxon>
        <taxon>Metazoa</taxon>
        <taxon>Chordata</taxon>
        <taxon>Craniata</taxon>
        <taxon>Vertebrata</taxon>
        <taxon>Euteleostomi</taxon>
        <taxon>Actinopterygii</taxon>
        <taxon>Neopterygii</taxon>
        <taxon>Teleostei</taxon>
        <taxon>Ostariophysi</taxon>
        <taxon>Cypriniformes</taxon>
        <taxon>Nemacheilidae</taxon>
        <taxon>Triplophysa</taxon>
    </lineage>
</organism>
<gene>
    <name evidence="2" type="ORF">IRJ41_018743</name>
</gene>
<protein>
    <submittedName>
        <fullName evidence="2">Uncharacterized protein</fullName>
    </submittedName>
</protein>